<dbReference type="AlphaFoldDB" id="A0A4Y1RKA0"/>
<reference evidence="9" key="1">
    <citation type="journal article" date="2019" name="Science">
        <title>Mutation of a bHLH transcription factor allowed almond domestication.</title>
        <authorList>
            <person name="Sanchez-Perez R."/>
            <person name="Pavan S."/>
            <person name="Mazzeo R."/>
            <person name="Moldovan C."/>
            <person name="Aiese Cigliano R."/>
            <person name="Del Cueto J."/>
            <person name="Ricciardi F."/>
            <person name="Lotti C."/>
            <person name="Ricciardi L."/>
            <person name="Dicenta F."/>
            <person name="Lopez-Marques R.L."/>
            <person name="Lindberg Moller B."/>
        </authorList>
    </citation>
    <scope>NUCLEOTIDE SEQUENCE</scope>
</reference>
<comment type="subcellular location">
    <subcellularLocation>
        <location evidence="1">Nucleus</location>
    </subcellularLocation>
</comment>
<dbReference type="SMART" id="SM00353">
    <property type="entry name" value="HLH"/>
    <property type="match status" value="1"/>
</dbReference>
<keyword evidence="2" id="KW-0805">Transcription regulation</keyword>
<evidence type="ECO:0000313" key="9">
    <source>
        <dbReference type="EMBL" id="BBH04113.1"/>
    </source>
</evidence>
<feature type="compositionally biased region" description="Basic residues" evidence="7">
    <location>
        <begin position="148"/>
        <end position="160"/>
    </location>
</feature>
<feature type="domain" description="BHLH" evidence="8">
    <location>
        <begin position="182"/>
        <end position="232"/>
    </location>
</feature>
<evidence type="ECO:0000256" key="1">
    <source>
        <dbReference type="ARBA" id="ARBA00004123"/>
    </source>
</evidence>
<keyword evidence="5" id="KW-0539">Nucleus</keyword>
<dbReference type="PANTHER" id="PTHR12565:SF340">
    <property type="entry name" value="TRANSCRIPTION FACTOR BEE 3"/>
    <property type="match status" value="1"/>
</dbReference>
<evidence type="ECO:0000256" key="7">
    <source>
        <dbReference type="SAM" id="MobiDB-lite"/>
    </source>
</evidence>
<dbReference type="EMBL" id="AP019301">
    <property type="protein sequence ID" value="BBH04113.1"/>
    <property type="molecule type" value="Genomic_DNA"/>
</dbReference>
<name>A0A4Y1RKA0_PRUDU</name>
<evidence type="ECO:0000256" key="5">
    <source>
        <dbReference type="ARBA" id="ARBA00023242"/>
    </source>
</evidence>
<evidence type="ECO:0000259" key="8">
    <source>
        <dbReference type="PROSITE" id="PS50888"/>
    </source>
</evidence>
<dbReference type="GO" id="GO:0046983">
    <property type="term" value="F:protein dimerization activity"/>
    <property type="evidence" value="ECO:0007669"/>
    <property type="project" value="InterPro"/>
</dbReference>
<dbReference type="Gene3D" id="4.10.280.10">
    <property type="entry name" value="Helix-loop-helix DNA-binding domain"/>
    <property type="match status" value="1"/>
</dbReference>
<dbReference type="PANTHER" id="PTHR12565">
    <property type="entry name" value="STEROL REGULATORY ELEMENT-BINDING PROTEIN"/>
    <property type="match status" value="1"/>
</dbReference>
<organism evidence="9">
    <name type="scientific">Prunus dulcis</name>
    <name type="common">Almond</name>
    <name type="synonym">Amygdalus dulcis</name>
    <dbReference type="NCBI Taxonomy" id="3755"/>
    <lineage>
        <taxon>Eukaryota</taxon>
        <taxon>Viridiplantae</taxon>
        <taxon>Streptophyta</taxon>
        <taxon>Embryophyta</taxon>
        <taxon>Tracheophyta</taxon>
        <taxon>Spermatophyta</taxon>
        <taxon>Magnoliopsida</taxon>
        <taxon>eudicotyledons</taxon>
        <taxon>Gunneridae</taxon>
        <taxon>Pentapetalae</taxon>
        <taxon>rosids</taxon>
        <taxon>fabids</taxon>
        <taxon>Rosales</taxon>
        <taxon>Rosaceae</taxon>
        <taxon>Amygdaloideae</taxon>
        <taxon>Amygdaleae</taxon>
        <taxon>Prunus</taxon>
    </lineage>
</organism>
<evidence type="ECO:0000256" key="2">
    <source>
        <dbReference type="ARBA" id="ARBA00023015"/>
    </source>
</evidence>
<feature type="compositionally biased region" description="Basic and acidic residues" evidence="7">
    <location>
        <begin position="161"/>
        <end position="172"/>
    </location>
</feature>
<dbReference type="InterPro" id="IPR024097">
    <property type="entry name" value="bHLH_ZIP_TF"/>
</dbReference>
<sequence>MFRGLCKIQNPMAEFTADMQSIAPSLPFLDIAPNTNMEPINQYTDQFNPTVLDFYSSLNFQTCMPFSNDNYFSSQGPEFQGNLIQNFPNFFDHDNKSNQNDEAPTVQHLVGAGAGNGIQESKKRRAMDDVSESSSGISTPPVSETGVKRKNRSGRGKRLKKSNEKEDEKPKDVVHVRARRGQATDSHSLAERVRRGKINERLRCLQNIVPGCSKTMGMAVMLDEIINYVQSLQNQVEFLSMKLTAASSFYDFNSETDDTETMQSAKVYEAAELERMKREGYGGYGSFHSTWPH</sequence>
<protein>
    <submittedName>
        <fullName evidence="9">BR enhanced expression 3</fullName>
    </submittedName>
</protein>
<evidence type="ECO:0000256" key="6">
    <source>
        <dbReference type="ARBA" id="ARBA00055372"/>
    </source>
</evidence>
<dbReference type="GO" id="GO:0006351">
    <property type="term" value="P:DNA-templated transcription"/>
    <property type="evidence" value="ECO:0007669"/>
    <property type="project" value="UniProtKB-ARBA"/>
</dbReference>
<dbReference type="PROSITE" id="PS50888">
    <property type="entry name" value="BHLH"/>
    <property type="match status" value="1"/>
</dbReference>
<evidence type="ECO:0000256" key="4">
    <source>
        <dbReference type="ARBA" id="ARBA00023163"/>
    </source>
</evidence>
<dbReference type="SUPFAM" id="SSF47459">
    <property type="entry name" value="HLH, helix-loop-helix DNA-binding domain"/>
    <property type="match status" value="1"/>
</dbReference>
<dbReference type="FunFam" id="4.10.280.10:FF:000058">
    <property type="entry name" value="transcription factor BEE 3-like"/>
    <property type="match status" value="1"/>
</dbReference>
<proteinExistence type="predicted"/>
<keyword evidence="4" id="KW-0804">Transcription</keyword>
<dbReference type="CDD" id="cd18919">
    <property type="entry name" value="bHLH_AtBPE_like"/>
    <property type="match status" value="1"/>
</dbReference>
<keyword evidence="3" id="KW-0238">DNA-binding</keyword>
<accession>A0A4Y1RKA0</accession>
<dbReference type="Pfam" id="PF00010">
    <property type="entry name" value="HLH"/>
    <property type="match status" value="1"/>
</dbReference>
<gene>
    <name evidence="9" type="ORF">Prudu_015166</name>
</gene>
<dbReference type="GO" id="GO:0005634">
    <property type="term" value="C:nucleus"/>
    <property type="evidence" value="ECO:0007669"/>
    <property type="project" value="UniProtKB-SubCell"/>
</dbReference>
<dbReference type="GO" id="GO:0003700">
    <property type="term" value="F:DNA-binding transcription factor activity"/>
    <property type="evidence" value="ECO:0007669"/>
    <property type="project" value="TreeGrafter"/>
</dbReference>
<feature type="compositionally biased region" description="Polar residues" evidence="7">
    <location>
        <begin position="132"/>
        <end position="142"/>
    </location>
</feature>
<feature type="region of interest" description="Disordered" evidence="7">
    <location>
        <begin position="113"/>
        <end position="172"/>
    </location>
</feature>
<comment type="function">
    <text evidence="6">Positive regulator of brassinosteroid signaling.</text>
</comment>
<dbReference type="InterPro" id="IPR036638">
    <property type="entry name" value="HLH_DNA-bd_sf"/>
</dbReference>
<dbReference type="InterPro" id="IPR011598">
    <property type="entry name" value="bHLH_dom"/>
</dbReference>
<evidence type="ECO:0000256" key="3">
    <source>
        <dbReference type="ARBA" id="ARBA00023125"/>
    </source>
</evidence>
<dbReference type="GO" id="GO:0003677">
    <property type="term" value="F:DNA binding"/>
    <property type="evidence" value="ECO:0007669"/>
    <property type="project" value="UniProtKB-KW"/>
</dbReference>